<evidence type="ECO:0000256" key="4">
    <source>
        <dbReference type="ARBA" id="ARBA00023136"/>
    </source>
</evidence>
<name>A0A931GFR7_9MICC</name>
<keyword evidence="2 6" id="KW-0812">Transmembrane</keyword>
<evidence type="ECO:0000256" key="2">
    <source>
        <dbReference type="ARBA" id="ARBA00022692"/>
    </source>
</evidence>
<evidence type="ECO:0000256" key="1">
    <source>
        <dbReference type="ARBA" id="ARBA00022475"/>
    </source>
</evidence>
<reference evidence="8" key="1">
    <citation type="submission" date="2020-11" db="EMBL/GenBank/DDBJ databases">
        <title>Sequencing the genomes of 1000 actinobacteria strains.</title>
        <authorList>
            <person name="Klenk H.-P."/>
        </authorList>
    </citation>
    <scope>NUCLEOTIDE SEQUENCE</scope>
    <source>
        <strain evidence="8">DSM 26152</strain>
    </source>
</reference>
<feature type="domain" description="Lipopolysaccharide assembly protein A" evidence="7">
    <location>
        <begin position="81"/>
        <end position="138"/>
    </location>
</feature>
<proteinExistence type="predicted"/>
<feature type="compositionally biased region" description="Basic and acidic residues" evidence="5">
    <location>
        <begin position="1"/>
        <end position="13"/>
    </location>
</feature>
<accession>A0A931GFR7</accession>
<evidence type="ECO:0000313" key="8">
    <source>
        <dbReference type="EMBL" id="MBG6084962.1"/>
    </source>
</evidence>
<dbReference type="Pfam" id="PF06305">
    <property type="entry name" value="LapA_dom"/>
    <property type="match status" value="1"/>
</dbReference>
<feature type="region of interest" description="Disordered" evidence="5">
    <location>
        <begin position="1"/>
        <end position="54"/>
    </location>
</feature>
<dbReference type="RefSeq" id="WP_196836200.1">
    <property type="nucleotide sequence ID" value="NZ_JADOTZ010000001.1"/>
</dbReference>
<gene>
    <name evidence="8" type="ORF">IW252_001729</name>
</gene>
<protein>
    <submittedName>
        <fullName evidence="8">Integral membrane protein</fullName>
    </submittedName>
</protein>
<evidence type="ECO:0000256" key="6">
    <source>
        <dbReference type="SAM" id="Phobius"/>
    </source>
</evidence>
<evidence type="ECO:0000313" key="9">
    <source>
        <dbReference type="Proteomes" id="UP000625033"/>
    </source>
</evidence>
<keyword evidence="1" id="KW-1003">Cell membrane</keyword>
<comment type="caution">
    <text evidence="8">The sequence shown here is derived from an EMBL/GenBank/DDBJ whole genome shotgun (WGS) entry which is preliminary data.</text>
</comment>
<keyword evidence="4 6" id="KW-0472">Membrane</keyword>
<dbReference type="InterPro" id="IPR010445">
    <property type="entry name" value="LapA_dom"/>
</dbReference>
<evidence type="ECO:0000259" key="7">
    <source>
        <dbReference type="Pfam" id="PF06305"/>
    </source>
</evidence>
<feature type="compositionally biased region" description="Polar residues" evidence="5">
    <location>
        <begin position="14"/>
        <end position="23"/>
    </location>
</feature>
<evidence type="ECO:0000256" key="5">
    <source>
        <dbReference type="SAM" id="MobiDB-lite"/>
    </source>
</evidence>
<dbReference type="GO" id="GO:0005886">
    <property type="term" value="C:plasma membrane"/>
    <property type="evidence" value="ECO:0007669"/>
    <property type="project" value="InterPro"/>
</dbReference>
<keyword evidence="9" id="KW-1185">Reference proteome</keyword>
<feature type="transmembrane region" description="Helical" evidence="6">
    <location>
        <begin position="60"/>
        <end position="80"/>
    </location>
</feature>
<feature type="transmembrane region" description="Helical" evidence="6">
    <location>
        <begin position="100"/>
        <end position="124"/>
    </location>
</feature>
<sequence>MAAKETTPEKNEPLETTGTQDAGTTPDIELAPTKQETPKKKPEETPAEYQDRMTTTRSGAIWATTIVSLIVLVLLIIFIYQNPQDTSLNYFGWSGSINVGVLVLGSAVAGGIIVALAGAARIIALKAQKRRQRKASRQQRG</sequence>
<dbReference type="AlphaFoldDB" id="A0A931GFR7"/>
<keyword evidence="3 6" id="KW-1133">Transmembrane helix</keyword>
<dbReference type="EMBL" id="JADOTZ010000001">
    <property type="protein sequence ID" value="MBG6084962.1"/>
    <property type="molecule type" value="Genomic_DNA"/>
</dbReference>
<dbReference type="Proteomes" id="UP000625033">
    <property type="component" value="Unassembled WGS sequence"/>
</dbReference>
<organism evidence="8 9">
    <name type="scientific">Zhihengliuella flava</name>
    <dbReference type="NCBI Taxonomy" id="1285193"/>
    <lineage>
        <taxon>Bacteria</taxon>
        <taxon>Bacillati</taxon>
        <taxon>Actinomycetota</taxon>
        <taxon>Actinomycetes</taxon>
        <taxon>Micrococcales</taxon>
        <taxon>Micrococcaceae</taxon>
        <taxon>Zhihengliuella</taxon>
    </lineage>
</organism>
<evidence type="ECO:0000256" key="3">
    <source>
        <dbReference type="ARBA" id="ARBA00022989"/>
    </source>
</evidence>